<evidence type="ECO:0000313" key="2">
    <source>
        <dbReference type="Proteomes" id="UP001595075"/>
    </source>
</evidence>
<organism evidence="1 2">
    <name type="scientific">Oculimacula yallundae</name>
    <dbReference type="NCBI Taxonomy" id="86028"/>
    <lineage>
        <taxon>Eukaryota</taxon>
        <taxon>Fungi</taxon>
        <taxon>Dikarya</taxon>
        <taxon>Ascomycota</taxon>
        <taxon>Pezizomycotina</taxon>
        <taxon>Leotiomycetes</taxon>
        <taxon>Helotiales</taxon>
        <taxon>Ploettnerulaceae</taxon>
        <taxon>Oculimacula</taxon>
    </lineage>
</organism>
<proteinExistence type="predicted"/>
<keyword evidence="2" id="KW-1185">Reference proteome</keyword>
<gene>
    <name evidence="1" type="ORF">VTL71DRAFT_7805</name>
</gene>
<comment type="caution">
    <text evidence="1">The sequence shown here is derived from an EMBL/GenBank/DDBJ whole genome shotgun (WGS) entry which is preliminary data.</text>
</comment>
<dbReference type="EMBL" id="JAZHXI010000002">
    <property type="protein sequence ID" value="KAL2074027.1"/>
    <property type="molecule type" value="Genomic_DNA"/>
</dbReference>
<evidence type="ECO:0000313" key="1">
    <source>
        <dbReference type="EMBL" id="KAL2074027.1"/>
    </source>
</evidence>
<name>A0ABR4CWR2_9HELO</name>
<sequence>MVALLRNASAVSVRGNWIKRTGYWFSMNQRMVSVWLEMYREIVYFKKNSHKQNPHHRTSGSSPPRTTSRTHLYWPIPLAFILGQSNECSSPELLKLSSPGIVGTSEQLSRFSGKIYAGMMLMYRDWLNQQLPGSSPHSPDGDFRHATI</sequence>
<accession>A0ABR4CWR2</accession>
<reference evidence="1 2" key="1">
    <citation type="journal article" date="2024" name="Commun. Biol.">
        <title>Comparative genomic analysis of thermophilic fungi reveals convergent evolutionary adaptations and gene losses.</title>
        <authorList>
            <person name="Steindorff A.S."/>
            <person name="Aguilar-Pontes M.V."/>
            <person name="Robinson A.J."/>
            <person name="Andreopoulos B."/>
            <person name="LaButti K."/>
            <person name="Kuo A."/>
            <person name="Mondo S."/>
            <person name="Riley R."/>
            <person name="Otillar R."/>
            <person name="Haridas S."/>
            <person name="Lipzen A."/>
            <person name="Grimwood J."/>
            <person name="Schmutz J."/>
            <person name="Clum A."/>
            <person name="Reid I.D."/>
            <person name="Moisan M.C."/>
            <person name="Butler G."/>
            <person name="Nguyen T.T.M."/>
            <person name="Dewar K."/>
            <person name="Conant G."/>
            <person name="Drula E."/>
            <person name="Henrissat B."/>
            <person name="Hansel C."/>
            <person name="Singer S."/>
            <person name="Hutchinson M.I."/>
            <person name="de Vries R.P."/>
            <person name="Natvig D.O."/>
            <person name="Powell A.J."/>
            <person name="Tsang A."/>
            <person name="Grigoriev I.V."/>
        </authorList>
    </citation>
    <scope>NUCLEOTIDE SEQUENCE [LARGE SCALE GENOMIC DNA]</scope>
    <source>
        <strain evidence="1 2">CBS 494.80</strain>
    </source>
</reference>
<protein>
    <submittedName>
        <fullName evidence="1">Uncharacterized protein</fullName>
    </submittedName>
</protein>
<dbReference type="Proteomes" id="UP001595075">
    <property type="component" value="Unassembled WGS sequence"/>
</dbReference>